<feature type="domain" description="PpiC" evidence="4">
    <location>
        <begin position="180"/>
        <end position="272"/>
    </location>
</feature>
<evidence type="ECO:0000256" key="3">
    <source>
        <dbReference type="SAM" id="SignalP"/>
    </source>
</evidence>
<dbReference type="InterPro" id="IPR000297">
    <property type="entry name" value="PPIase_PpiC"/>
</dbReference>
<dbReference type="InterPro" id="IPR023058">
    <property type="entry name" value="PPIase_PpiC_CS"/>
</dbReference>
<accession>A0ABT6TRD6</accession>
<keyword evidence="1 5" id="KW-0413">Isomerase</keyword>
<evidence type="ECO:0000259" key="4">
    <source>
        <dbReference type="PROSITE" id="PS50198"/>
    </source>
</evidence>
<keyword evidence="3" id="KW-0732">Signal</keyword>
<dbReference type="PROSITE" id="PS50198">
    <property type="entry name" value="PPIC_PPIASE_2"/>
    <property type="match status" value="1"/>
</dbReference>
<feature type="region of interest" description="Disordered" evidence="2">
    <location>
        <begin position="31"/>
        <end position="54"/>
    </location>
</feature>
<organism evidence="5 6">
    <name type="scientific">Cohnella hashimotonis</name>
    <dbReference type="NCBI Taxonomy" id="2826895"/>
    <lineage>
        <taxon>Bacteria</taxon>
        <taxon>Bacillati</taxon>
        <taxon>Bacillota</taxon>
        <taxon>Bacilli</taxon>
        <taxon>Bacillales</taxon>
        <taxon>Paenibacillaceae</taxon>
        <taxon>Cohnella</taxon>
    </lineage>
</organism>
<sequence length="322" mass="34599">MWQTKRLGKPIVLLALTWALAAEAGCTAKPALTAEPSGTEPIPSGSMSGAPGGAGDTVAIVGETRITRQQLLNALLGSYGEQTLRMMMLRLAVQKEAQSAGISITEASLDRELRKASEGYQSLEDFYDARRQQLGMTPDDVREDLLYKLQLEALAIRGVEVTDAEVDQYMSDHPEEFAPKEELKLSHIVVERQKDAAHLVDLLAQGEDFAELAAANSQDADTAADGGSLGWVETDDPFVAPELLAAAAKLEIGEAAGPIRTDAGYEVVLVEGRRGSGEQDGQANREAAKREYALSVSPPLSEVEQTLLDKYDAKVLDGALQY</sequence>
<evidence type="ECO:0000256" key="1">
    <source>
        <dbReference type="PROSITE-ProRule" id="PRU00278"/>
    </source>
</evidence>
<evidence type="ECO:0000313" key="6">
    <source>
        <dbReference type="Proteomes" id="UP001161691"/>
    </source>
</evidence>
<evidence type="ECO:0000313" key="5">
    <source>
        <dbReference type="EMBL" id="MDI4649355.1"/>
    </source>
</evidence>
<feature type="chain" id="PRO_5045329139" evidence="3">
    <location>
        <begin position="25"/>
        <end position="322"/>
    </location>
</feature>
<keyword evidence="1" id="KW-0697">Rotamase</keyword>
<dbReference type="GO" id="GO:0016853">
    <property type="term" value="F:isomerase activity"/>
    <property type="evidence" value="ECO:0007669"/>
    <property type="project" value="UniProtKB-KW"/>
</dbReference>
<evidence type="ECO:0000256" key="2">
    <source>
        <dbReference type="SAM" id="MobiDB-lite"/>
    </source>
</evidence>
<reference evidence="5" key="1">
    <citation type="submission" date="2023-04" db="EMBL/GenBank/DDBJ databases">
        <title>Comparative genomic analysis of Cohnella hashimotonis sp. nov., isolated from the International Space Station.</title>
        <authorList>
            <person name="Venkateswaran K."/>
            <person name="Simpson A."/>
        </authorList>
    </citation>
    <scope>NUCLEOTIDE SEQUENCE</scope>
    <source>
        <strain evidence="5">F6_2S_P_1</strain>
    </source>
</reference>
<dbReference type="PANTHER" id="PTHR47245">
    <property type="entry name" value="PEPTIDYLPROLYL ISOMERASE"/>
    <property type="match status" value="1"/>
</dbReference>
<dbReference type="SUPFAM" id="SSF54534">
    <property type="entry name" value="FKBP-like"/>
    <property type="match status" value="1"/>
</dbReference>
<dbReference type="EMBL" id="JAGRPV010000001">
    <property type="protein sequence ID" value="MDI4649355.1"/>
    <property type="molecule type" value="Genomic_DNA"/>
</dbReference>
<dbReference type="Gene3D" id="1.10.4030.10">
    <property type="entry name" value="Porin chaperone SurA, peptide-binding domain"/>
    <property type="match status" value="1"/>
</dbReference>
<dbReference type="InterPro" id="IPR046357">
    <property type="entry name" value="PPIase_dom_sf"/>
</dbReference>
<proteinExistence type="predicted"/>
<name>A0ABT6TRD6_9BACL</name>
<dbReference type="Gene3D" id="3.10.50.40">
    <property type="match status" value="1"/>
</dbReference>
<dbReference type="InterPro" id="IPR050245">
    <property type="entry name" value="PrsA_foldase"/>
</dbReference>
<dbReference type="Proteomes" id="UP001161691">
    <property type="component" value="Unassembled WGS sequence"/>
</dbReference>
<comment type="caution">
    <text evidence="5">The sequence shown here is derived from an EMBL/GenBank/DDBJ whole genome shotgun (WGS) entry which is preliminary data.</text>
</comment>
<dbReference type="InterPro" id="IPR027304">
    <property type="entry name" value="Trigger_fact/SurA_dom_sf"/>
</dbReference>
<gene>
    <name evidence="5" type="ORF">KB449_30770</name>
</gene>
<dbReference type="RefSeq" id="WP_282912002.1">
    <property type="nucleotide sequence ID" value="NZ_JAGRPV010000001.1"/>
</dbReference>
<dbReference type="SUPFAM" id="SSF109998">
    <property type="entry name" value="Triger factor/SurA peptide-binding domain-like"/>
    <property type="match status" value="1"/>
</dbReference>
<feature type="signal peptide" evidence="3">
    <location>
        <begin position="1"/>
        <end position="24"/>
    </location>
</feature>
<protein>
    <submittedName>
        <fullName evidence="5">Peptidyl-prolyl cis-trans isomerase</fullName>
    </submittedName>
</protein>
<dbReference type="Pfam" id="PF13145">
    <property type="entry name" value="Rotamase_2"/>
    <property type="match status" value="1"/>
</dbReference>
<dbReference type="PANTHER" id="PTHR47245:SF2">
    <property type="entry name" value="PEPTIDYL-PROLYL CIS-TRANS ISOMERASE HP_0175-RELATED"/>
    <property type="match status" value="1"/>
</dbReference>
<keyword evidence="6" id="KW-1185">Reference proteome</keyword>
<dbReference type="PROSITE" id="PS01096">
    <property type="entry name" value="PPIC_PPIASE_1"/>
    <property type="match status" value="1"/>
</dbReference>